<keyword evidence="1" id="KW-0472">Membrane</keyword>
<dbReference type="Proteomes" id="UP000595140">
    <property type="component" value="Unassembled WGS sequence"/>
</dbReference>
<proteinExistence type="predicted"/>
<keyword evidence="1" id="KW-1133">Transmembrane helix</keyword>
<evidence type="ECO:0000256" key="1">
    <source>
        <dbReference type="SAM" id="Phobius"/>
    </source>
</evidence>
<feature type="transmembrane region" description="Helical" evidence="1">
    <location>
        <begin position="12"/>
        <end position="37"/>
    </location>
</feature>
<accession>A0A484NII7</accession>
<sequence length="84" mass="9323">MKVVGCFPPLLRCLPLFFFCYSALCVPLFLLLPAYVLHLCSLCCTVPEGAAADDPWTLRPSKGDATEAPPALAVKVVYCRRYWN</sequence>
<reference evidence="2 3" key="1">
    <citation type="submission" date="2018-04" db="EMBL/GenBank/DDBJ databases">
        <authorList>
            <person name="Vogel A."/>
        </authorList>
    </citation>
    <scope>NUCLEOTIDE SEQUENCE [LARGE SCALE GENOMIC DNA]</scope>
</reference>
<evidence type="ECO:0000313" key="2">
    <source>
        <dbReference type="EMBL" id="VFR00770.1"/>
    </source>
</evidence>
<name>A0A484NII7_9ASTE</name>
<protein>
    <submittedName>
        <fullName evidence="2">Uncharacterized protein</fullName>
    </submittedName>
</protein>
<gene>
    <name evidence="2" type="ORF">CCAM_LOCUS42545</name>
</gene>
<evidence type="ECO:0000313" key="3">
    <source>
        <dbReference type="Proteomes" id="UP000595140"/>
    </source>
</evidence>
<keyword evidence="3" id="KW-1185">Reference proteome</keyword>
<keyword evidence="1" id="KW-0812">Transmembrane</keyword>
<organism evidence="2 3">
    <name type="scientific">Cuscuta campestris</name>
    <dbReference type="NCBI Taxonomy" id="132261"/>
    <lineage>
        <taxon>Eukaryota</taxon>
        <taxon>Viridiplantae</taxon>
        <taxon>Streptophyta</taxon>
        <taxon>Embryophyta</taxon>
        <taxon>Tracheophyta</taxon>
        <taxon>Spermatophyta</taxon>
        <taxon>Magnoliopsida</taxon>
        <taxon>eudicotyledons</taxon>
        <taxon>Gunneridae</taxon>
        <taxon>Pentapetalae</taxon>
        <taxon>asterids</taxon>
        <taxon>lamiids</taxon>
        <taxon>Solanales</taxon>
        <taxon>Convolvulaceae</taxon>
        <taxon>Cuscuteae</taxon>
        <taxon>Cuscuta</taxon>
        <taxon>Cuscuta subgen. Grammica</taxon>
        <taxon>Cuscuta sect. Cleistogrammica</taxon>
    </lineage>
</organism>
<dbReference type="EMBL" id="OOIL02006718">
    <property type="protein sequence ID" value="VFR00770.1"/>
    <property type="molecule type" value="Genomic_DNA"/>
</dbReference>
<dbReference type="AlphaFoldDB" id="A0A484NII7"/>